<evidence type="ECO:0000313" key="2">
    <source>
        <dbReference type="Proteomes" id="UP000058446"/>
    </source>
</evidence>
<dbReference type="OrthoDB" id="4425319at2"/>
<accession>A0A0K2H265</accession>
<dbReference type="AlphaFoldDB" id="A0A0K2H265"/>
<dbReference type="SUPFAM" id="SSF55144">
    <property type="entry name" value="LigT-like"/>
    <property type="match status" value="1"/>
</dbReference>
<sequence length="164" mass="18532">MVSPDNILMYLVPEQERRVREIFAKLSQRGFPTQNQTPHITLTFAPTMQGCVVKRAAEILPPLLPAELHRVGTVVFGTKSKQTIAWLLEASDELEAAARELNRLNPDGRGDRWIPHLTMGLRVPRGLVSSYIQALDEVTSPHFKVLKSEKVGFWSPKAQKFIDF</sequence>
<dbReference type="EMBL" id="CP006841">
    <property type="protein sequence ID" value="ALA67786.1"/>
    <property type="molecule type" value="Genomic_DNA"/>
</dbReference>
<dbReference type="RefSeq" id="WP_053412556.1">
    <property type="nucleotide sequence ID" value="NZ_CP006841.1"/>
</dbReference>
<dbReference type="GO" id="GO:0016874">
    <property type="term" value="F:ligase activity"/>
    <property type="evidence" value="ECO:0007669"/>
    <property type="project" value="UniProtKB-KW"/>
</dbReference>
<dbReference type="InterPro" id="IPR009097">
    <property type="entry name" value="Cyclic_Pdiesterase"/>
</dbReference>
<dbReference type="Gene3D" id="3.90.1140.10">
    <property type="entry name" value="Cyclic phosphodiesterase"/>
    <property type="match status" value="1"/>
</dbReference>
<gene>
    <name evidence="1" type="ORF">CLAC_08740</name>
</gene>
<keyword evidence="1" id="KW-0436">Ligase</keyword>
<evidence type="ECO:0000313" key="1">
    <source>
        <dbReference type="EMBL" id="ALA67786.1"/>
    </source>
</evidence>
<keyword evidence="2" id="KW-1185">Reference proteome</keyword>
<dbReference type="KEGG" id="clw:CLAC_08740"/>
<protein>
    <submittedName>
        <fullName evidence="1">2'-5' RNA ligase</fullName>
    </submittedName>
</protein>
<dbReference type="PATRIC" id="fig|1408189.4.peg.1748"/>
<organism evidence="1 2">
    <name type="scientific">Corynebacterium lactis RW2-5</name>
    <dbReference type="NCBI Taxonomy" id="1408189"/>
    <lineage>
        <taxon>Bacteria</taxon>
        <taxon>Bacillati</taxon>
        <taxon>Actinomycetota</taxon>
        <taxon>Actinomycetes</taxon>
        <taxon>Mycobacteriales</taxon>
        <taxon>Corynebacteriaceae</taxon>
        <taxon>Corynebacterium</taxon>
    </lineage>
</organism>
<proteinExistence type="predicted"/>
<reference evidence="1 2" key="1">
    <citation type="submission" date="2013-10" db="EMBL/GenBank/DDBJ databases">
        <title>Complete genome sequence of Corynebacterium lactis DSM 45799(T), isolated from raw cow milk.</title>
        <authorList>
            <person name="Ruckert C."/>
            <person name="Albersmeier A."/>
            <person name="Lipski A."/>
            <person name="Kalinowski J."/>
        </authorList>
    </citation>
    <scope>NUCLEOTIDE SEQUENCE [LARGE SCALE GENOMIC DNA]</scope>
    <source>
        <strain evidence="1 2">RW2-5</strain>
    </source>
</reference>
<dbReference type="Proteomes" id="UP000058446">
    <property type="component" value="Chromosome"/>
</dbReference>
<name>A0A0K2H265_9CORY</name>